<evidence type="ECO:0000256" key="2">
    <source>
        <dbReference type="ARBA" id="ARBA00007599"/>
    </source>
</evidence>
<evidence type="ECO:0000256" key="9">
    <source>
        <dbReference type="ARBA" id="ARBA00022842"/>
    </source>
</evidence>
<dbReference type="InterPro" id="IPR003442">
    <property type="entry name" value="T6A_TsaE"/>
</dbReference>
<evidence type="ECO:0000256" key="5">
    <source>
        <dbReference type="ARBA" id="ARBA00022694"/>
    </source>
</evidence>
<comment type="subcellular location">
    <subcellularLocation>
        <location evidence="1">Cytoplasm</location>
    </subcellularLocation>
</comment>
<name>A0A1Y5R994_9RHOB</name>
<evidence type="ECO:0000256" key="1">
    <source>
        <dbReference type="ARBA" id="ARBA00004496"/>
    </source>
</evidence>
<dbReference type="Pfam" id="PF02367">
    <property type="entry name" value="TsaE"/>
    <property type="match status" value="1"/>
</dbReference>
<dbReference type="GO" id="GO:0005737">
    <property type="term" value="C:cytoplasm"/>
    <property type="evidence" value="ECO:0007669"/>
    <property type="project" value="UniProtKB-SubCell"/>
</dbReference>
<comment type="similarity">
    <text evidence="2">Belongs to the TsaE family.</text>
</comment>
<dbReference type="Gene3D" id="3.40.50.300">
    <property type="entry name" value="P-loop containing nucleotide triphosphate hydrolases"/>
    <property type="match status" value="1"/>
</dbReference>
<dbReference type="InterPro" id="IPR027417">
    <property type="entry name" value="P-loop_NTPase"/>
</dbReference>
<evidence type="ECO:0000256" key="6">
    <source>
        <dbReference type="ARBA" id="ARBA00022723"/>
    </source>
</evidence>
<evidence type="ECO:0000313" key="12">
    <source>
        <dbReference type="Proteomes" id="UP000193862"/>
    </source>
</evidence>
<dbReference type="PANTHER" id="PTHR33540">
    <property type="entry name" value="TRNA THREONYLCARBAMOYLADENOSINE BIOSYNTHESIS PROTEIN TSAE"/>
    <property type="match status" value="1"/>
</dbReference>
<accession>A0A1Y5R994</accession>
<dbReference type="GO" id="GO:0005524">
    <property type="term" value="F:ATP binding"/>
    <property type="evidence" value="ECO:0007669"/>
    <property type="project" value="UniProtKB-KW"/>
</dbReference>
<organism evidence="11 12">
    <name type="scientific">Aquimixticola soesokkakensis</name>
    <dbReference type="NCBI Taxonomy" id="1519096"/>
    <lineage>
        <taxon>Bacteria</taxon>
        <taxon>Pseudomonadati</taxon>
        <taxon>Pseudomonadota</taxon>
        <taxon>Alphaproteobacteria</taxon>
        <taxon>Rhodobacterales</taxon>
        <taxon>Paracoccaceae</taxon>
        <taxon>Aquimixticola</taxon>
    </lineage>
</organism>
<dbReference type="EMBL" id="FWFS01000001">
    <property type="protein sequence ID" value="SLN12095.1"/>
    <property type="molecule type" value="Genomic_DNA"/>
</dbReference>
<proteinExistence type="inferred from homology"/>
<evidence type="ECO:0000256" key="7">
    <source>
        <dbReference type="ARBA" id="ARBA00022741"/>
    </source>
</evidence>
<dbReference type="SUPFAM" id="SSF52540">
    <property type="entry name" value="P-loop containing nucleoside triphosphate hydrolases"/>
    <property type="match status" value="1"/>
</dbReference>
<keyword evidence="4" id="KW-0963">Cytoplasm</keyword>
<dbReference type="GO" id="GO:0046872">
    <property type="term" value="F:metal ion binding"/>
    <property type="evidence" value="ECO:0007669"/>
    <property type="project" value="UniProtKB-KW"/>
</dbReference>
<dbReference type="NCBIfam" id="TIGR00150">
    <property type="entry name" value="T6A_YjeE"/>
    <property type="match status" value="1"/>
</dbReference>
<reference evidence="11 12" key="1">
    <citation type="submission" date="2017-03" db="EMBL/GenBank/DDBJ databases">
        <authorList>
            <person name="Afonso C.L."/>
            <person name="Miller P.J."/>
            <person name="Scott M.A."/>
            <person name="Spackman E."/>
            <person name="Goraichik I."/>
            <person name="Dimitrov K.M."/>
            <person name="Suarez D.L."/>
            <person name="Swayne D.E."/>
        </authorList>
    </citation>
    <scope>NUCLEOTIDE SEQUENCE [LARGE SCALE GENOMIC DNA]</scope>
    <source>
        <strain evidence="11 12">CECT 8620</strain>
    </source>
</reference>
<keyword evidence="8" id="KW-0067">ATP-binding</keyword>
<keyword evidence="7" id="KW-0547">Nucleotide-binding</keyword>
<dbReference type="Proteomes" id="UP000193862">
    <property type="component" value="Unassembled WGS sequence"/>
</dbReference>
<evidence type="ECO:0000256" key="8">
    <source>
        <dbReference type="ARBA" id="ARBA00022840"/>
    </source>
</evidence>
<gene>
    <name evidence="11" type="primary">tsaE</name>
    <name evidence="11" type="ORF">AQS8620_00131</name>
</gene>
<protein>
    <recommendedName>
        <fullName evidence="3">tRNA threonylcarbamoyladenosine biosynthesis protein TsaE</fullName>
    </recommendedName>
    <alternativeName>
        <fullName evidence="10">t(6)A37 threonylcarbamoyladenosine biosynthesis protein TsaE</fullName>
    </alternativeName>
</protein>
<evidence type="ECO:0000256" key="4">
    <source>
        <dbReference type="ARBA" id="ARBA00022490"/>
    </source>
</evidence>
<evidence type="ECO:0000256" key="10">
    <source>
        <dbReference type="ARBA" id="ARBA00032441"/>
    </source>
</evidence>
<evidence type="ECO:0000256" key="3">
    <source>
        <dbReference type="ARBA" id="ARBA00019010"/>
    </source>
</evidence>
<keyword evidence="6" id="KW-0479">Metal-binding</keyword>
<keyword evidence="9" id="KW-0460">Magnesium</keyword>
<keyword evidence="12" id="KW-1185">Reference proteome</keyword>
<dbReference type="GO" id="GO:0002949">
    <property type="term" value="P:tRNA threonylcarbamoyladenosine modification"/>
    <property type="evidence" value="ECO:0007669"/>
    <property type="project" value="InterPro"/>
</dbReference>
<dbReference type="OrthoDB" id="9800307at2"/>
<dbReference type="AlphaFoldDB" id="A0A1Y5R994"/>
<dbReference type="RefSeq" id="WP_085834891.1">
    <property type="nucleotide sequence ID" value="NZ_FWFS01000001.1"/>
</dbReference>
<keyword evidence="5" id="KW-0819">tRNA processing</keyword>
<evidence type="ECO:0000313" key="11">
    <source>
        <dbReference type="EMBL" id="SLN12095.1"/>
    </source>
</evidence>
<dbReference type="PANTHER" id="PTHR33540:SF2">
    <property type="entry name" value="TRNA THREONYLCARBAMOYLADENOSINE BIOSYNTHESIS PROTEIN TSAE"/>
    <property type="match status" value="1"/>
</dbReference>
<sequence>MQRAPSPPLILSSEHDTRALAQSLAPLLEVGDILLLQGEIGAGKSFFSRCLIRALTHEAQEVPSPTFTLVQTYDAPDFEIWHADLYRLSHPDEAGELGLTDAFETGLCLIEWPDRLGDLTPPDALLLDFRQGSGESDRILDIHATGPRAKQLRAQLQSFAP</sequence>